<dbReference type="RefSeq" id="XP_033384523.1">
    <property type="nucleotide sequence ID" value="XM_033531051.1"/>
</dbReference>
<evidence type="ECO:0000313" key="2">
    <source>
        <dbReference type="EMBL" id="KAF2016184.1"/>
    </source>
</evidence>
<protein>
    <submittedName>
        <fullName evidence="2">Uncharacterized protein</fullName>
    </submittedName>
</protein>
<feature type="compositionally biased region" description="Polar residues" evidence="1">
    <location>
        <begin position="34"/>
        <end position="45"/>
    </location>
</feature>
<dbReference type="OrthoDB" id="4160836at2759"/>
<gene>
    <name evidence="2" type="ORF">BU24DRAFT_450763</name>
</gene>
<evidence type="ECO:0000313" key="3">
    <source>
        <dbReference type="Proteomes" id="UP000799778"/>
    </source>
</evidence>
<feature type="compositionally biased region" description="Basic residues" evidence="1">
    <location>
        <begin position="1"/>
        <end position="11"/>
    </location>
</feature>
<keyword evidence="3" id="KW-1185">Reference proteome</keyword>
<dbReference type="GeneID" id="54288448"/>
<feature type="region of interest" description="Disordered" evidence="1">
    <location>
        <begin position="1"/>
        <end position="231"/>
    </location>
</feature>
<accession>A0A6A5XVA1</accession>
<evidence type="ECO:0000256" key="1">
    <source>
        <dbReference type="SAM" id="MobiDB-lite"/>
    </source>
</evidence>
<name>A0A6A5XVA1_9PLEO</name>
<sequence>MDQPARKRRKTASPGQSERESSPLKKPPRRPSFASPTKASISRFNPSLLPARATSPGKAASRPSSRGEILNRGKRARDFILGGNESQEESAQGIRQSIAGANERANAPGDLTPRAHRITRTGDTTKGRDRALINEDEDLPSSPARQVESEDRPRRGVLFSSPSKRPTRKRQFGKAVPQGIDSQAATPLPRSSPVVEGSNDASVEMEDTRQDDTAKERTTPDPEEESRKHERETLLRELKGLQDDIGWCRNKIERYQESIPEVMDQAERDALISFINKLDEARDEDETSKPPLVSDLLSSFLPFTAQPVLAPPPDPDSEQPIPSHQPVDLDNPLPYLQMFTPMTITHRTKLAATYKPGSGSQTVYQKHEINLVGPLKLLNASIEATVDTATHTVAKLQVTGLSQWADHELGTFIREKAQSKDISTACWAIGSYWEIAKKRAEYRYKCATAFKHLTPGNAGEDTENMILSSAKPTSSNMSRRDLNKHLGRDVVVLEDRHILLKITWRIVFDCTGEAESEINIEPAFPRVWTETDEGQNLKMVPKTFNALVQRSGVFEATKTIAALLFSE</sequence>
<dbReference type="AlphaFoldDB" id="A0A6A5XVA1"/>
<reference evidence="2" key="1">
    <citation type="journal article" date="2020" name="Stud. Mycol.">
        <title>101 Dothideomycetes genomes: a test case for predicting lifestyles and emergence of pathogens.</title>
        <authorList>
            <person name="Haridas S."/>
            <person name="Albert R."/>
            <person name="Binder M."/>
            <person name="Bloem J."/>
            <person name="Labutti K."/>
            <person name="Salamov A."/>
            <person name="Andreopoulos B."/>
            <person name="Baker S."/>
            <person name="Barry K."/>
            <person name="Bills G."/>
            <person name="Bluhm B."/>
            <person name="Cannon C."/>
            <person name="Castanera R."/>
            <person name="Culley D."/>
            <person name="Daum C."/>
            <person name="Ezra D."/>
            <person name="Gonzalez J."/>
            <person name="Henrissat B."/>
            <person name="Kuo A."/>
            <person name="Liang C."/>
            <person name="Lipzen A."/>
            <person name="Lutzoni F."/>
            <person name="Magnuson J."/>
            <person name="Mondo S."/>
            <person name="Nolan M."/>
            <person name="Ohm R."/>
            <person name="Pangilinan J."/>
            <person name="Park H.-J."/>
            <person name="Ramirez L."/>
            <person name="Alfaro M."/>
            <person name="Sun H."/>
            <person name="Tritt A."/>
            <person name="Yoshinaga Y."/>
            <person name="Zwiers L.-H."/>
            <person name="Turgeon B."/>
            <person name="Goodwin S."/>
            <person name="Spatafora J."/>
            <person name="Crous P."/>
            <person name="Grigoriev I."/>
        </authorList>
    </citation>
    <scope>NUCLEOTIDE SEQUENCE</scope>
    <source>
        <strain evidence="2">CBS 175.79</strain>
    </source>
</reference>
<organism evidence="2 3">
    <name type="scientific">Aaosphaeria arxii CBS 175.79</name>
    <dbReference type="NCBI Taxonomy" id="1450172"/>
    <lineage>
        <taxon>Eukaryota</taxon>
        <taxon>Fungi</taxon>
        <taxon>Dikarya</taxon>
        <taxon>Ascomycota</taxon>
        <taxon>Pezizomycotina</taxon>
        <taxon>Dothideomycetes</taxon>
        <taxon>Pleosporomycetidae</taxon>
        <taxon>Pleosporales</taxon>
        <taxon>Pleosporales incertae sedis</taxon>
        <taxon>Aaosphaeria</taxon>
    </lineage>
</organism>
<feature type="compositionally biased region" description="Basic and acidic residues" evidence="1">
    <location>
        <begin position="206"/>
        <end position="231"/>
    </location>
</feature>
<proteinExistence type="predicted"/>
<dbReference type="Proteomes" id="UP000799778">
    <property type="component" value="Unassembled WGS sequence"/>
</dbReference>
<feature type="compositionally biased region" description="Basic and acidic residues" evidence="1">
    <location>
        <begin position="123"/>
        <end position="133"/>
    </location>
</feature>
<dbReference type="EMBL" id="ML978069">
    <property type="protein sequence ID" value="KAF2016184.1"/>
    <property type="molecule type" value="Genomic_DNA"/>
</dbReference>